<keyword evidence="2" id="KW-0812">Transmembrane</keyword>
<evidence type="ECO:0000313" key="3">
    <source>
        <dbReference type="EMBL" id="GAA1416912.1"/>
    </source>
</evidence>
<sequence>MANDDLHTVTIHSRVNRGAAIACWALIAAIGGLLVLQSEPRGAVAAAIVALWLGYAVLVFLWAPALVVDDRASRIRNPLRTIEVVWDALIHVDTKYALTLFTPGRSWPVWVAPQPGALAARRAARRSRDEDRSAPRSPLDTGVRVGDLPGTESGDAAALVRRRWAERADRSADADAIAVPVTVHWARAAALVLGPVLASTVPLLV</sequence>
<evidence type="ECO:0008006" key="5">
    <source>
        <dbReference type="Google" id="ProtNLM"/>
    </source>
</evidence>
<accession>A0ABN1YMW9</accession>
<evidence type="ECO:0000313" key="4">
    <source>
        <dbReference type="Proteomes" id="UP001501266"/>
    </source>
</evidence>
<protein>
    <recommendedName>
        <fullName evidence="5">PH domain-containing protein</fullName>
    </recommendedName>
</protein>
<feature type="transmembrane region" description="Helical" evidence="2">
    <location>
        <begin position="43"/>
        <end position="68"/>
    </location>
</feature>
<gene>
    <name evidence="3" type="ORF">GCM10009640_00160</name>
</gene>
<organism evidence="3 4">
    <name type="scientific">Agrococcus citreus</name>
    <dbReference type="NCBI Taxonomy" id="84643"/>
    <lineage>
        <taxon>Bacteria</taxon>
        <taxon>Bacillati</taxon>
        <taxon>Actinomycetota</taxon>
        <taxon>Actinomycetes</taxon>
        <taxon>Micrococcales</taxon>
        <taxon>Microbacteriaceae</taxon>
        <taxon>Agrococcus</taxon>
    </lineage>
</organism>
<dbReference type="EMBL" id="BAAAKK010000001">
    <property type="protein sequence ID" value="GAA1416912.1"/>
    <property type="molecule type" value="Genomic_DNA"/>
</dbReference>
<feature type="transmembrane region" description="Helical" evidence="2">
    <location>
        <begin position="18"/>
        <end position="37"/>
    </location>
</feature>
<dbReference type="Proteomes" id="UP001501266">
    <property type="component" value="Unassembled WGS sequence"/>
</dbReference>
<reference evidence="3 4" key="1">
    <citation type="journal article" date="2019" name="Int. J. Syst. Evol. Microbiol.">
        <title>The Global Catalogue of Microorganisms (GCM) 10K type strain sequencing project: providing services to taxonomists for standard genome sequencing and annotation.</title>
        <authorList>
            <consortium name="The Broad Institute Genomics Platform"/>
            <consortium name="The Broad Institute Genome Sequencing Center for Infectious Disease"/>
            <person name="Wu L."/>
            <person name="Ma J."/>
        </authorList>
    </citation>
    <scope>NUCLEOTIDE SEQUENCE [LARGE SCALE GENOMIC DNA]</scope>
    <source>
        <strain evidence="3 4">JCM 12398</strain>
    </source>
</reference>
<name>A0ABN1YMW9_9MICO</name>
<feature type="region of interest" description="Disordered" evidence="1">
    <location>
        <begin position="123"/>
        <end position="153"/>
    </location>
</feature>
<comment type="caution">
    <text evidence="3">The sequence shown here is derived from an EMBL/GenBank/DDBJ whole genome shotgun (WGS) entry which is preliminary data.</text>
</comment>
<keyword evidence="4" id="KW-1185">Reference proteome</keyword>
<evidence type="ECO:0000256" key="1">
    <source>
        <dbReference type="SAM" id="MobiDB-lite"/>
    </source>
</evidence>
<keyword evidence="2" id="KW-1133">Transmembrane helix</keyword>
<evidence type="ECO:0000256" key="2">
    <source>
        <dbReference type="SAM" id="Phobius"/>
    </source>
</evidence>
<proteinExistence type="predicted"/>
<keyword evidence="2" id="KW-0472">Membrane</keyword>